<evidence type="ECO:0000256" key="1">
    <source>
        <dbReference type="ARBA" id="ARBA00004230"/>
    </source>
</evidence>
<keyword evidence="3" id="KW-0969">Cilium</keyword>
<feature type="transmembrane region" description="Helical" evidence="7">
    <location>
        <begin position="18"/>
        <end position="38"/>
    </location>
</feature>
<dbReference type="FunFam" id="1.20.890.10:FF:000004">
    <property type="entry name" value="ropporin-1-like protein isoform X2"/>
    <property type="match status" value="1"/>
</dbReference>
<dbReference type="CDD" id="cd23019">
    <property type="entry name" value="DD_ROP"/>
    <property type="match status" value="1"/>
</dbReference>
<accession>A0A8C7Z0B8</accession>
<protein>
    <recommendedName>
        <fullName evidence="6">Ropporin-1-like protein</fullName>
    </recommendedName>
</protein>
<dbReference type="GeneTree" id="ENSGT00390000012731"/>
<evidence type="ECO:0000256" key="2">
    <source>
        <dbReference type="ARBA" id="ARBA00022846"/>
    </source>
</evidence>
<organism evidence="8 9">
    <name type="scientific">Oryzias sinensis</name>
    <name type="common">Chinese medaka</name>
    <dbReference type="NCBI Taxonomy" id="183150"/>
    <lineage>
        <taxon>Eukaryota</taxon>
        <taxon>Metazoa</taxon>
        <taxon>Chordata</taxon>
        <taxon>Craniata</taxon>
        <taxon>Vertebrata</taxon>
        <taxon>Euteleostomi</taxon>
        <taxon>Actinopterygii</taxon>
        <taxon>Neopterygii</taxon>
        <taxon>Teleostei</taxon>
        <taxon>Neoteleostei</taxon>
        <taxon>Acanthomorphata</taxon>
        <taxon>Ovalentaria</taxon>
        <taxon>Atherinomorphae</taxon>
        <taxon>Beloniformes</taxon>
        <taxon>Adrianichthyidae</taxon>
        <taxon>Oryziinae</taxon>
        <taxon>Oryzias</taxon>
    </lineage>
</organism>
<keyword evidence="7" id="KW-0472">Membrane</keyword>
<evidence type="ECO:0000313" key="9">
    <source>
        <dbReference type="Proteomes" id="UP000694383"/>
    </source>
</evidence>
<dbReference type="SUPFAM" id="SSF47391">
    <property type="entry name" value="Dimerization-anchoring domain of cAMP-dependent PK regulatory subunit"/>
    <property type="match status" value="1"/>
</dbReference>
<dbReference type="PANTHER" id="PTHR14952:SF14">
    <property type="entry name" value="ROPPORIN-1-LIKE PROTEIN"/>
    <property type="match status" value="1"/>
</dbReference>
<evidence type="ECO:0000256" key="6">
    <source>
        <dbReference type="ARBA" id="ARBA00040933"/>
    </source>
</evidence>
<keyword evidence="7" id="KW-0812">Transmembrane</keyword>
<evidence type="ECO:0000313" key="8">
    <source>
        <dbReference type="Ensembl" id="ENSOSIP00000033863.1"/>
    </source>
</evidence>
<reference evidence="8" key="2">
    <citation type="submission" date="2025-09" db="UniProtKB">
        <authorList>
            <consortium name="Ensembl"/>
        </authorList>
    </citation>
    <scope>IDENTIFICATION</scope>
</reference>
<evidence type="ECO:0000256" key="5">
    <source>
        <dbReference type="ARBA" id="ARBA00035651"/>
    </source>
</evidence>
<proteinExistence type="inferred from homology"/>
<name>A0A8C7Z0B8_9TELE</name>
<keyword evidence="4" id="KW-0966">Cell projection</keyword>
<dbReference type="Ensembl" id="ENSOSIT00000035693.1">
    <property type="protein sequence ID" value="ENSOSIP00000033863.1"/>
    <property type="gene ID" value="ENSOSIG00000017088.1"/>
</dbReference>
<evidence type="ECO:0000256" key="3">
    <source>
        <dbReference type="ARBA" id="ARBA00023069"/>
    </source>
</evidence>
<dbReference type="InterPro" id="IPR047844">
    <property type="entry name" value="ROP_DD"/>
</dbReference>
<dbReference type="AlphaFoldDB" id="A0A8C7Z0B8"/>
<comment type="subcellular location">
    <subcellularLocation>
        <location evidence="1">Cell projection</location>
        <location evidence="1">Cilium</location>
        <location evidence="1">Flagellum</location>
    </subcellularLocation>
</comment>
<keyword evidence="9" id="KW-1185">Reference proteome</keyword>
<keyword evidence="7" id="KW-1133">Transmembrane helix</keyword>
<evidence type="ECO:0000256" key="4">
    <source>
        <dbReference type="ARBA" id="ARBA00023273"/>
    </source>
</evidence>
<dbReference type="PANTHER" id="PTHR14952">
    <property type="entry name" value="ROPPORIN-1-LIKE PROTEIN"/>
    <property type="match status" value="1"/>
</dbReference>
<dbReference type="GO" id="GO:0031514">
    <property type="term" value="C:motile cilium"/>
    <property type="evidence" value="ECO:0007669"/>
    <property type="project" value="UniProtKB-SubCell"/>
</dbReference>
<dbReference type="Proteomes" id="UP000694383">
    <property type="component" value="Unplaced"/>
</dbReference>
<reference evidence="8" key="1">
    <citation type="submission" date="2025-08" db="UniProtKB">
        <authorList>
            <consortium name="Ensembl"/>
        </authorList>
    </citation>
    <scope>IDENTIFICATION</scope>
</reference>
<comment type="similarity">
    <text evidence="5">Belongs to the ropporin family.</text>
</comment>
<evidence type="ECO:0000256" key="7">
    <source>
        <dbReference type="SAM" id="Phobius"/>
    </source>
</evidence>
<dbReference type="Gene3D" id="1.20.890.10">
    <property type="entry name" value="cAMP-dependent protein kinase regulatory subunit, dimerization-anchoring domain"/>
    <property type="match status" value="1"/>
</dbReference>
<keyword evidence="2" id="KW-0282">Flagellum</keyword>
<sequence>MHAHGKCCRCSDLVSKGFLHFVNTSIIVCFMQCLFFGGKWVIHTKLIVMVFFLNTRNHLICVSVFNFLCLFSTCWPTNYSACISAMPLPDTLYCAEQINIPPELPDILKNFAKAAIRTQPMDLLAWSAAYFNDLSKGECLPVKDRLEIDATTQKMDPSLTPGLLKTLHKQLSSRKTCSKEELQAKWKGLCLSPNQLDTLLSLGGFDSEIDWIEFFALGCSALGGTLLSSMKSACEILTNDEEGGAARIPFDTFVKIYTFLAHLDGDVLQEHIDIFLNSLKPQVELQHGMIKPANFSHWEDVDFNSGESPNPEQK</sequence>